<dbReference type="RefSeq" id="WP_161817731.1">
    <property type="nucleotide sequence ID" value="NZ_JAACJS010000011.1"/>
</dbReference>
<dbReference type="Proteomes" id="UP000753802">
    <property type="component" value="Unassembled WGS sequence"/>
</dbReference>
<sequence length="233" mass="26200">MKISGVITGDIVDSRGLTPADRSALYGDFKKFLARCEKEHYLQGFEMFRGDSFQCTVKNKEDVLATAIMIRAFIKSYATPEQKAAYHHPAGKGGVATKGYFPGRQDIRLAIGVGSVDFIKRQSFLQSDGQAFRISGEALDSMKSTPYRMTLTTMDASINEMLEPSILLLDSVIQRWTNNQAETVLLKLKGMGEEEIASKFKISRPAVNQRSRTSQWYAIEKLISFYKKTMQKI</sequence>
<evidence type="ECO:0008006" key="3">
    <source>
        <dbReference type="Google" id="ProtNLM"/>
    </source>
</evidence>
<accession>A0ABW9ZQN3</accession>
<reference evidence="1 2" key="1">
    <citation type="submission" date="2020-01" db="EMBL/GenBank/DDBJ databases">
        <title>Genome analysis.</title>
        <authorList>
            <person name="Wu S."/>
            <person name="Wang G."/>
        </authorList>
    </citation>
    <scope>NUCLEOTIDE SEQUENCE [LARGE SCALE GENOMIC DNA]</scope>
    <source>
        <strain evidence="1 2">SYL130</strain>
    </source>
</reference>
<keyword evidence="2" id="KW-1185">Reference proteome</keyword>
<protein>
    <recommendedName>
        <fullName evidence="3">SatD family (SatD)</fullName>
    </recommendedName>
</protein>
<organism evidence="1 2">
    <name type="scientific">Sediminibacterium roseum</name>
    <dbReference type="NCBI Taxonomy" id="1978412"/>
    <lineage>
        <taxon>Bacteria</taxon>
        <taxon>Pseudomonadati</taxon>
        <taxon>Bacteroidota</taxon>
        <taxon>Chitinophagia</taxon>
        <taxon>Chitinophagales</taxon>
        <taxon>Chitinophagaceae</taxon>
        <taxon>Sediminibacterium</taxon>
    </lineage>
</organism>
<gene>
    <name evidence="1" type="ORF">GWC95_05690</name>
</gene>
<evidence type="ECO:0000313" key="2">
    <source>
        <dbReference type="Proteomes" id="UP000753802"/>
    </source>
</evidence>
<evidence type="ECO:0000313" key="1">
    <source>
        <dbReference type="EMBL" id="NCI49405.1"/>
    </source>
</evidence>
<dbReference type="EMBL" id="JAACJS010000011">
    <property type="protein sequence ID" value="NCI49405.1"/>
    <property type="molecule type" value="Genomic_DNA"/>
</dbReference>
<comment type="caution">
    <text evidence="1">The sequence shown here is derived from an EMBL/GenBank/DDBJ whole genome shotgun (WGS) entry which is preliminary data.</text>
</comment>
<proteinExistence type="predicted"/>
<name>A0ABW9ZQN3_9BACT</name>